<organism evidence="2 3">
    <name type="scientific">Dictyobacter alpinus</name>
    <dbReference type="NCBI Taxonomy" id="2014873"/>
    <lineage>
        <taxon>Bacteria</taxon>
        <taxon>Bacillati</taxon>
        <taxon>Chloroflexota</taxon>
        <taxon>Ktedonobacteria</taxon>
        <taxon>Ktedonobacterales</taxon>
        <taxon>Dictyobacteraceae</taxon>
        <taxon>Dictyobacter</taxon>
    </lineage>
</organism>
<dbReference type="Proteomes" id="UP000287171">
    <property type="component" value="Unassembled WGS sequence"/>
</dbReference>
<reference evidence="3" key="1">
    <citation type="submission" date="2018-12" db="EMBL/GenBank/DDBJ databases">
        <title>Tengunoibacter tsumagoiensis gen. nov., sp. nov., Dictyobacter kobayashii sp. nov., D. alpinus sp. nov., and D. joshuensis sp. nov. and description of Dictyobacteraceae fam. nov. within the order Ktedonobacterales isolated from Tengu-no-mugimeshi.</title>
        <authorList>
            <person name="Wang C.M."/>
            <person name="Zheng Y."/>
            <person name="Sakai Y."/>
            <person name="Toyoda A."/>
            <person name="Minakuchi Y."/>
            <person name="Abe K."/>
            <person name="Yokota A."/>
            <person name="Yabe S."/>
        </authorList>
    </citation>
    <scope>NUCLEOTIDE SEQUENCE [LARGE SCALE GENOMIC DNA]</scope>
    <source>
        <strain evidence="3">Uno16</strain>
    </source>
</reference>
<evidence type="ECO:0000256" key="1">
    <source>
        <dbReference type="SAM" id="Phobius"/>
    </source>
</evidence>
<protein>
    <submittedName>
        <fullName evidence="2">Uncharacterized protein</fullName>
    </submittedName>
</protein>
<accession>A0A402B7C9</accession>
<name>A0A402B7C9_9CHLR</name>
<gene>
    <name evidence="2" type="ORF">KDA_27480</name>
</gene>
<dbReference type="AlphaFoldDB" id="A0A402B7C9"/>
<proteinExistence type="predicted"/>
<keyword evidence="1" id="KW-0472">Membrane</keyword>
<evidence type="ECO:0000313" key="3">
    <source>
        <dbReference type="Proteomes" id="UP000287171"/>
    </source>
</evidence>
<keyword evidence="1" id="KW-1133">Transmembrane helix</keyword>
<dbReference type="EMBL" id="BIFT01000001">
    <property type="protein sequence ID" value="GCE27264.1"/>
    <property type="molecule type" value="Genomic_DNA"/>
</dbReference>
<keyword evidence="3" id="KW-1185">Reference proteome</keyword>
<feature type="transmembrane region" description="Helical" evidence="1">
    <location>
        <begin position="120"/>
        <end position="144"/>
    </location>
</feature>
<evidence type="ECO:0000313" key="2">
    <source>
        <dbReference type="EMBL" id="GCE27264.1"/>
    </source>
</evidence>
<comment type="caution">
    <text evidence="2">The sequence shown here is derived from an EMBL/GenBank/DDBJ whole genome shotgun (WGS) entry which is preliminary data.</text>
</comment>
<sequence>MSTMQQKKTRNLLTPQRIYTAKEVAQYEYCPLVWWHEQYDPAVHADNDALFAQMVEIEQEYGSLAPEMPDYQVIEQILVRRGAFYEDGRRSKQLPEMEADEELDEEYTEAVDNHPKVRRLLGLAVLALGTGVVLVGFSILTMILK</sequence>
<keyword evidence="1" id="KW-0812">Transmembrane</keyword>